<feature type="domain" description="HTH arsR-type" evidence="1">
    <location>
        <begin position="3"/>
        <end position="97"/>
    </location>
</feature>
<proteinExistence type="predicted"/>
<keyword evidence="3" id="KW-1185">Reference proteome</keyword>
<dbReference type="SUPFAM" id="SSF46785">
    <property type="entry name" value="Winged helix' DNA-binding domain"/>
    <property type="match status" value="1"/>
</dbReference>
<dbReference type="PRINTS" id="PR00778">
    <property type="entry name" value="HTHARSR"/>
</dbReference>
<dbReference type="Gene3D" id="1.10.10.10">
    <property type="entry name" value="Winged helix-like DNA-binding domain superfamily/Winged helix DNA-binding domain"/>
    <property type="match status" value="1"/>
</dbReference>
<dbReference type="GO" id="GO:0003700">
    <property type="term" value="F:DNA-binding transcription factor activity"/>
    <property type="evidence" value="ECO:0007669"/>
    <property type="project" value="InterPro"/>
</dbReference>
<dbReference type="Pfam" id="PF08241">
    <property type="entry name" value="Methyltransf_11"/>
    <property type="match status" value="1"/>
</dbReference>
<name>A0A517YWW3_9BACT</name>
<evidence type="ECO:0000313" key="3">
    <source>
        <dbReference type="Proteomes" id="UP000317369"/>
    </source>
</evidence>
<dbReference type="EMBL" id="CP036425">
    <property type="protein sequence ID" value="QDU34702.1"/>
    <property type="molecule type" value="Genomic_DNA"/>
</dbReference>
<evidence type="ECO:0000259" key="1">
    <source>
        <dbReference type="PROSITE" id="PS50987"/>
    </source>
</evidence>
<dbReference type="EC" id="2.1.1.163" evidence="2"/>
<dbReference type="CDD" id="cd02440">
    <property type="entry name" value="AdoMet_MTases"/>
    <property type="match status" value="1"/>
</dbReference>
<dbReference type="Pfam" id="PF01022">
    <property type="entry name" value="HTH_5"/>
    <property type="match status" value="1"/>
</dbReference>
<dbReference type="InterPro" id="IPR001845">
    <property type="entry name" value="HTH_ArsR_DNA-bd_dom"/>
</dbReference>
<dbReference type="RefSeq" id="WP_145078918.1">
    <property type="nucleotide sequence ID" value="NZ_CP036425.1"/>
</dbReference>
<keyword evidence="2" id="KW-0489">Methyltransferase</keyword>
<gene>
    <name evidence="2" type="primary">ubiE_2</name>
    <name evidence="2" type="ORF">KS4_27760</name>
</gene>
<dbReference type="GO" id="GO:0032259">
    <property type="term" value="P:methylation"/>
    <property type="evidence" value="ECO:0007669"/>
    <property type="project" value="UniProtKB-KW"/>
</dbReference>
<dbReference type="SUPFAM" id="SSF53335">
    <property type="entry name" value="S-adenosyl-L-methionine-dependent methyltransferases"/>
    <property type="match status" value="1"/>
</dbReference>
<dbReference type="CDD" id="cd00090">
    <property type="entry name" value="HTH_ARSR"/>
    <property type="match status" value="1"/>
</dbReference>
<dbReference type="InterPro" id="IPR036388">
    <property type="entry name" value="WH-like_DNA-bd_sf"/>
</dbReference>
<accession>A0A517YWW3</accession>
<dbReference type="InterPro" id="IPR036390">
    <property type="entry name" value="WH_DNA-bd_sf"/>
</dbReference>
<dbReference type="PANTHER" id="PTHR42912:SF80">
    <property type="entry name" value="METHYLTRANSFERASE DOMAIN-CONTAINING PROTEIN"/>
    <property type="match status" value="1"/>
</dbReference>
<protein>
    <submittedName>
        <fullName evidence="2">Demethylmenaquinone methyltransferase</fullName>
        <ecNumber evidence="2">2.1.1.163</ecNumber>
    </submittedName>
</protein>
<organism evidence="2 3">
    <name type="scientific">Poriferisphaera corsica</name>
    <dbReference type="NCBI Taxonomy" id="2528020"/>
    <lineage>
        <taxon>Bacteria</taxon>
        <taxon>Pseudomonadati</taxon>
        <taxon>Planctomycetota</taxon>
        <taxon>Phycisphaerae</taxon>
        <taxon>Phycisphaerales</taxon>
        <taxon>Phycisphaeraceae</taxon>
        <taxon>Poriferisphaera</taxon>
    </lineage>
</organism>
<reference evidence="2 3" key="1">
    <citation type="submission" date="2019-02" db="EMBL/GenBank/DDBJ databases">
        <title>Deep-cultivation of Planctomycetes and their phenomic and genomic characterization uncovers novel biology.</title>
        <authorList>
            <person name="Wiegand S."/>
            <person name="Jogler M."/>
            <person name="Boedeker C."/>
            <person name="Pinto D."/>
            <person name="Vollmers J."/>
            <person name="Rivas-Marin E."/>
            <person name="Kohn T."/>
            <person name="Peeters S.H."/>
            <person name="Heuer A."/>
            <person name="Rast P."/>
            <person name="Oberbeckmann S."/>
            <person name="Bunk B."/>
            <person name="Jeske O."/>
            <person name="Meyerdierks A."/>
            <person name="Storesund J.E."/>
            <person name="Kallscheuer N."/>
            <person name="Luecker S."/>
            <person name="Lage O.M."/>
            <person name="Pohl T."/>
            <person name="Merkel B.J."/>
            <person name="Hornburger P."/>
            <person name="Mueller R.-W."/>
            <person name="Bruemmer F."/>
            <person name="Labrenz M."/>
            <person name="Spormann A.M."/>
            <person name="Op den Camp H."/>
            <person name="Overmann J."/>
            <person name="Amann R."/>
            <person name="Jetten M.S.M."/>
            <person name="Mascher T."/>
            <person name="Medema M.H."/>
            <person name="Devos D.P."/>
            <person name="Kaster A.-K."/>
            <person name="Ovreas L."/>
            <person name="Rohde M."/>
            <person name="Galperin M.Y."/>
            <person name="Jogler C."/>
        </authorList>
    </citation>
    <scope>NUCLEOTIDE SEQUENCE [LARGE SCALE GENOMIC DNA]</scope>
    <source>
        <strain evidence="2 3">KS4</strain>
    </source>
</reference>
<dbReference type="NCBIfam" id="NF033788">
    <property type="entry name" value="HTH_metalloreg"/>
    <property type="match status" value="1"/>
</dbReference>
<dbReference type="GO" id="GO:0008757">
    <property type="term" value="F:S-adenosylmethionine-dependent methyltransferase activity"/>
    <property type="evidence" value="ECO:0007669"/>
    <property type="project" value="InterPro"/>
</dbReference>
<dbReference type="PANTHER" id="PTHR42912">
    <property type="entry name" value="METHYLTRANSFERASE"/>
    <property type="match status" value="1"/>
</dbReference>
<evidence type="ECO:0000313" key="2">
    <source>
        <dbReference type="EMBL" id="QDU34702.1"/>
    </source>
</evidence>
<keyword evidence="2" id="KW-0808">Transferase</keyword>
<dbReference type="GO" id="GO:0043770">
    <property type="term" value="F:demethylmenaquinone methyltransferase activity"/>
    <property type="evidence" value="ECO:0007669"/>
    <property type="project" value="UniProtKB-EC"/>
</dbReference>
<dbReference type="Gene3D" id="3.40.50.150">
    <property type="entry name" value="Vaccinia Virus protein VP39"/>
    <property type="match status" value="1"/>
</dbReference>
<dbReference type="SMART" id="SM00418">
    <property type="entry name" value="HTH_ARSR"/>
    <property type="match status" value="1"/>
</dbReference>
<dbReference type="InterPro" id="IPR011991">
    <property type="entry name" value="ArsR-like_HTH"/>
</dbReference>
<dbReference type="InterPro" id="IPR050508">
    <property type="entry name" value="Methyltransf_Superfamily"/>
</dbReference>
<dbReference type="PROSITE" id="PS50987">
    <property type="entry name" value="HTH_ARSR_2"/>
    <property type="match status" value="1"/>
</dbReference>
<dbReference type="KEGG" id="pcor:KS4_27760"/>
<dbReference type="InterPro" id="IPR013216">
    <property type="entry name" value="Methyltransf_11"/>
</dbReference>
<dbReference type="InterPro" id="IPR029063">
    <property type="entry name" value="SAM-dependent_MTases_sf"/>
</dbReference>
<sequence length="317" mass="35013">MATTPQNPETLMRQMATLSDETRLRLLRLLERQELGVAELCDILQMPQSTVSRHLKILTEDHWTVSRRSGTTNLYRMIPAELTDSAQQLWKLAQEQTDGWPTLQQDQIRLTERLRQRRAGVQSFFEGAAAEWGETRHKLYGSSFTQEAIQALLPSSYDIADLGCGIGDITARLAGSVHHVYGIDNSPAMITAAKQQTKAFDNVTLLEGDLDNLPLPDNAVDAALLVLVLTYLPNIKAALVEAARVLKPGGKLVVLDLLQHDRDDFRRQLDQHHAGFGLEEMKEGLMRAGFVRECAVALSPEPGAQGPALMLATGEVG</sequence>
<dbReference type="OrthoDB" id="9772751at2"/>
<dbReference type="Proteomes" id="UP000317369">
    <property type="component" value="Chromosome"/>
</dbReference>
<dbReference type="AlphaFoldDB" id="A0A517YWW3"/>